<sequence>MTDGSGPGTEGALRVLVVDDDFMVAKVHGGFVARTPGFRPVGVAHTGAEALARAVELRPDLVLLDLYLPDRGGLDVLADLRAALPDLDVLMVTAARDAETVRAAVRGGVVHYLIKPFGFEDLRDRLLHYAAGRRALPAEQDADQSAVDQLFGGGPARPTGPASAPGTRTGPRASLPKGLSGETADLVAAALRDAEGDLSAAETAERVGISRVSARRYLEFFTDAGRAEVRLRYGTAGRPERRYRAR</sequence>
<keyword evidence="7 9" id="KW-0010">Activator</keyword>
<dbReference type="Proteomes" id="UP001385809">
    <property type="component" value="Unassembled WGS sequence"/>
</dbReference>
<evidence type="ECO:0000256" key="1">
    <source>
        <dbReference type="ARBA" id="ARBA00004496"/>
    </source>
</evidence>
<dbReference type="InterPro" id="IPR051271">
    <property type="entry name" value="2C-system_Tx_regulators"/>
</dbReference>
<dbReference type="InterPro" id="IPR011006">
    <property type="entry name" value="CheY-like_superfamily"/>
</dbReference>
<feature type="modified residue" description="4-aspartylphosphate" evidence="10">
    <location>
        <position position="65"/>
    </location>
</feature>
<dbReference type="Gene3D" id="3.40.50.2300">
    <property type="match status" value="1"/>
</dbReference>
<keyword evidence="3 10" id="KW-0597">Phosphoprotein</keyword>
<dbReference type="SMART" id="SM00448">
    <property type="entry name" value="REC"/>
    <property type="match status" value="1"/>
</dbReference>
<evidence type="ECO:0000313" key="13">
    <source>
        <dbReference type="EMBL" id="MEJ2870162.1"/>
    </source>
</evidence>
<feature type="region of interest" description="Disordered" evidence="11">
    <location>
        <begin position="148"/>
        <end position="179"/>
    </location>
</feature>
<organism evidence="13 14">
    <name type="scientific">Actinomycetospora aurantiaca</name>
    <dbReference type="NCBI Taxonomy" id="3129233"/>
    <lineage>
        <taxon>Bacteria</taxon>
        <taxon>Bacillati</taxon>
        <taxon>Actinomycetota</taxon>
        <taxon>Actinomycetes</taxon>
        <taxon>Pseudonocardiales</taxon>
        <taxon>Pseudonocardiaceae</taxon>
        <taxon>Actinomycetospora</taxon>
    </lineage>
</organism>
<protein>
    <recommendedName>
        <fullName evidence="9">Transcriptional regulatory protein</fullName>
    </recommendedName>
</protein>
<dbReference type="EMBL" id="JBBEGN010000011">
    <property type="protein sequence ID" value="MEJ2870162.1"/>
    <property type="molecule type" value="Genomic_DNA"/>
</dbReference>
<comment type="caution">
    <text evidence="13">The sequence shown here is derived from an EMBL/GenBank/DDBJ whole genome shotgun (WGS) entry which is preliminary data.</text>
</comment>
<dbReference type="InterPro" id="IPR024187">
    <property type="entry name" value="Sig_transdc_resp-reg_cit/mal"/>
</dbReference>
<evidence type="ECO:0000256" key="2">
    <source>
        <dbReference type="ARBA" id="ARBA00022490"/>
    </source>
</evidence>
<name>A0ABU8MSM3_9PSEU</name>
<evidence type="ECO:0000259" key="12">
    <source>
        <dbReference type="PROSITE" id="PS50110"/>
    </source>
</evidence>
<keyword evidence="8 9" id="KW-0804">Transcription</keyword>
<evidence type="ECO:0000256" key="9">
    <source>
        <dbReference type="PIRNR" id="PIRNR006171"/>
    </source>
</evidence>
<evidence type="ECO:0000256" key="10">
    <source>
        <dbReference type="PROSITE-ProRule" id="PRU00169"/>
    </source>
</evidence>
<gene>
    <name evidence="13" type="ORF">WCD74_20500</name>
</gene>
<accession>A0ABU8MSM3</accession>
<evidence type="ECO:0000256" key="6">
    <source>
        <dbReference type="ARBA" id="ARBA00023125"/>
    </source>
</evidence>
<evidence type="ECO:0000256" key="3">
    <source>
        <dbReference type="ARBA" id="ARBA00022553"/>
    </source>
</evidence>
<evidence type="ECO:0000256" key="8">
    <source>
        <dbReference type="ARBA" id="ARBA00023163"/>
    </source>
</evidence>
<dbReference type="PIRSF" id="PIRSF006171">
    <property type="entry name" value="RR_citrat_malat"/>
    <property type="match status" value="1"/>
</dbReference>
<keyword evidence="14" id="KW-1185">Reference proteome</keyword>
<dbReference type="PROSITE" id="PS50110">
    <property type="entry name" value="RESPONSE_REGULATORY"/>
    <property type="match status" value="1"/>
</dbReference>
<keyword evidence="5 9" id="KW-0805">Transcription regulation</keyword>
<dbReference type="RefSeq" id="WP_337696731.1">
    <property type="nucleotide sequence ID" value="NZ_JBBEGN010000011.1"/>
</dbReference>
<keyword evidence="2 9" id="KW-0963">Cytoplasm</keyword>
<feature type="domain" description="Response regulatory" evidence="12">
    <location>
        <begin position="14"/>
        <end position="130"/>
    </location>
</feature>
<proteinExistence type="predicted"/>
<keyword evidence="6 9" id="KW-0238">DNA-binding</keyword>
<dbReference type="SUPFAM" id="SSF52172">
    <property type="entry name" value="CheY-like"/>
    <property type="match status" value="1"/>
</dbReference>
<dbReference type="CDD" id="cd19925">
    <property type="entry name" value="REC_citrate_TCS"/>
    <property type="match status" value="1"/>
</dbReference>
<dbReference type="InterPro" id="IPR001789">
    <property type="entry name" value="Sig_transdc_resp-reg_receiver"/>
</dbReference>
<dbReference type="PANTHER" id="PTHR45526">
    <property type="entry name" value="TRANSCRIPTIONAL REGULATORY PROTEIN DPIA"/>
    <property type="match status" value="1"/>
</dbReference>
<evidence type="ECO:0000256" key="11">
    <source>
        <dbReference type="SAM" id="MobiDB-lite"/>
    </source>
</evidence>
<evidence type="ECO:0000313" key="14">
    <source>
        <dbReference type="Proteomes" id="UP001385809"/>
    </source>
</evidence>
<dbReference type="Pfam" id="PF00072">
    <property type="entry name" value="Response_reg"/>
    <property type="match status" value="1"/>
</dbReference>
<dbReference type="PANTHER" id="PTHR45526:SF1">
    <property type="entry name" value="TRANSCRIPTIONAL REGULATORY PROTEIN DCUR-RELATED"/>
    <property type="match status" value="1"/>
</dbReference>
<reference evidence="13 14" key="1">
    <citation type="submission" date="2024-03" db="EMBL/GenBank/DDBJ databases">
        <title>Actinomycetospora sp. OC33-EN08, a novel actinomycete isolated from wild orchid (Aerides multiflora).</title>
        <authorList>
            <person name="Suriyachadkun C."/>
        </authorList>
    </citation>
    <scope>NUCLEOTIDE SEQUENCE [LARGE SCALE GENOMIC DNA]</scope>
    <source>
        <strain evidence="13 14">OC33-EN08</strain>
    </source>
</reference>
<evidence type="ECO:0000256" key="5">
    <source>
        <dbReference type="ARBA" id="ARBA00023015"/>
    </source>
</evidence>
<evidence type="ECO:0000256" key="4">
    <source>
        <dbReference type="ARBA" id="ARBA00023012"/>
    </source>
</evidence>
<comment type="subcellular location">
    <subcellularLocation>
        <location evidence="1 9">Cytoplasm</location>
    </subcellularLocation>
</comment>
<keyword evidence="4 9" id="KW-0902">Two-component regulatory system</keyword>
<evidence type="ECO:0000256" key="7">
    <source>
        <dbReference type="ARBA" id="ARBA00023159"/>
    </source>
</evidence>